<sequence length="296" mass="32539">MFDGFDSGTAIVDGIAIRYVRGGSGPPLLLLHGHPQTHVIWHKVSAQLARHFTVVAADLRGYGDSDKPAGLDDHGNYAKRVMANDQVGLMAQLGFERFAVMAHDRGARVAYRMALDHPQRVTRLVTLDIAPTLAMYENTTLQFATAYYHWFFLIRPAPFPETLINASPDAYLKYHMGSRNAGLAPFTEAALAEYLRCIRDPATVHGICEDYRASAGIDLAHERDDIAAGRKIECELLVLWGADGTIAKCSDPLKEFGKIARKVSGKALPCGHYIPEEAPQQLLDEALPFLVGAREV</sequence>
<dbReference type="RefSeq" id="WP_099789044.1">
    <property type="nucleotide sequence ID" value="NZ_JBHLYV010000022.1"/>
</dbReference>
<name>A0A2G8TEP9_9BURK</name>
<reference evidence="3 4" key="1">
    <citation type="submission" date="2017-10" db="EMBL/GenBank/DDBJ databases">
        <title>Massilia psychrophilum sp. nov., a novel purple-pigmented bacterium isolated from Tianshan glacier, Xinjiang Municipality, China.</title>
        <authorList>
            <person name="Wang H."/>
        </authorList>
    </citation>
    <scope>NUCLEOTIDE SEQUENCE [LARGE SCALE GENOMIC DNA]</scope>
    <source>
        <strain evidence="3 4">JCM 30074</strain>
    </source>
</reference>
<dbReference type="PRINTS" id="PR00111">
    <property type="entry name" value="ABHYDROLASE"/>
</dbReference>
<dbReference type="InterPro" id="IPR000639">
    <property type="entry name" value="Epox_hydrolase-like"/>
</dbReference>
<dbReference type="InterPro" id="IPR000073">
    <property type="entry name" value="AB_hydrolase_1"/>
</dbReference>
<dbReference type="Proteomes" id="UP000230390">
    <property type="component" value="Unassembled WGS sequence"/>
</dbReference>
<keyword evidence="4" id="KW-1185">Reference proteome</keyword>
<organism evidence="3 4">
    <name type="scientific">Massilia eurypsychrophila</name>
    <dbReference type="NCBI Taxonomy" id="1485217"/>
    <lineage>
        <taxon>Bacteria</taxon>
        <taxon>Pseudomonadati</taxon>
        <taxon>Pseudomonadota</taxon>
        <taxon>Betaproteobacteria</taxon>
        <taxon>Burkholderiales</taxon>
        <taxon>Oxalobacteraceae</taxon>
        <taxon>Telluria group</taxon>
        <taxon>Massilia</taxon>
    </lineage>
</organism>
<evidence type="ECO:0000313" key="4">
    <source>
        <dbReference type="Proteomes" id="UP000230390"/>
    </source>
</evidence>
<gene>
    <name evidence="3" type="ORF">CR105_13825</name>
</gene>
<dbReference type="AlphaFoldDB" id="A0A2G8TEP9"/>
<evidence type="ECO:0000259" key="2">
    <source>
        <dbReference type="Pfam" id="PF00561"/>
    </source>
</evidence>
<dbReference type="PANTHER" id="PTHR43329">
    <property type="entry name" value="EPOXIDE HYDROLASE"/>
    <property type="match status" value="1"/>
</dbReference>
<dbReference type="Pfam" id="PF00561">
    <property type="entry name" value="Abhydrolase_1"/>
    <property type="match status" value="1"/>
</dbReference>
<comment type="caution">
    <text evidence="3">The sequence shown here is derived from an EMBL/GenBank/DDBJ whole genome shotgun (WGS) entry which is preliminary data.</text>
</comment>
<accession>A0A2G8TEP9</accession>
<proteinExistence type="predicted"/>
<dbReference type="Gene3D" id="3.40.50.1820">
    <property type="entry name" value="alpha/beta hydrolase"/>
    <property type="match status" value="1"/>
</dbReference>
<feature type="domain" description="AB hydrolase-1" evidence="2">
    <location>
        <begin position="26"/>
        <end position="178"/>
    </location>
</feature>
<protein>
    <submittedName>
        <fullName evidence="3">Alpha/beta hydrolase</fullName>
    </submittedName>
</protein>
<dbReference type="GO" id="GO:0016787">
    <property type="term" value="F:hydrolase activity"/>
    <property type="evidence" value="ECO:0007669"/>
    <property type="project" value="UniProtKB-KW"/>
</dbReference>
<dbReference type="EMBL" id="PDOC01000007">
    <property type="protein sequence ID" value="PIL44527.1"/>
    <property type="molecule type" value="Genomic_DNA"/>
</dbReference>
<dbReference type="InterPro" id="IPR029058">
    <property type="entry name" value="AB_hydrolase_fold"/>
</dbReference>
<dbReference type="PRINTS" id="PR00412">
    <property type="entry name" value="EPOXHYDRLASE"/>
</dbReference>
<dbReference type="OrthoDB" id="9780765at2"/>
<keyword evidence="1 3" id="KW-0378">Hydrolase</keyword>
<evidence type="ECO:0000313" key="3">
    <source>
        <dbReference type="EMBL" id="PIL44527.1"/>
    </source>
</evidence>
<evidence type="ECO:0000256" key="1">
    <source>
        <dbReference type="ARBA" id="ARBA00022801"/>
    </source>
</evidence>
<dbReference type="SUPFAM" id="SSF53474">
    <property type="entry name" value="alpha/beta-Hydrolases"/>
    <property type="match status" value="1"/>
</dbReference>